<gene>
    <name evidence="2" type="ORF">F2Q69_00028313</name>
</gene>
<feature type="compositionally biased region" description="Basic and acidic residues" evidence="1">
    <location>
        <begin position="179"/>
        <end position="190"/>
    </location>
</feature>
<sequence>MADHCMVIPGKWTSAVCLWNFVIDTKKMQGLFWFVLGCLCLNDKTMSRRSSSLFTDMPPPFVLSYWPPNTKELATELTTPPVILTDDGAVILTNQTHQCTTDNAFDHTVHLSERDPNVLREKIRQRHTHVYIPKQRTQVHLEVLRTRPVLVYTPDQLPHTRRGEASPRTPQRNHGSAHQPEHAIKSREFLDIPTLLP</sequence>
<protein>
    <submittedName>
        <fullName evidence="2">Uncharacterized protein</fullName>
    </submittedName>
</protein>
<organism evidence="2 3">
    <name type="scientific">Brassica cretica</name>
    <name type="common">Mustard</name>
    <dbReference type="NCBI Taxonomy" id="69181"/>
    <lineage>
        <taxon>Eukaryota</taxon>
        <taxon>Viridiplantae</taxon>
        <taxon>Streptophyta</taxon>
        <taxon>Embryophyta</taxon>
        <taxon>Tracheophyta</taxon>
        <taxon>Spermatophyta</taxon>
        <taxon>Magnoliopsida</taxon>
        <taxon>eudicotyledons</taxon>
        <taxon>Gunneridae</taxon>
        <taxon>Pentapetalae</taxon>
        <taxon>rosids</taxon>
        <taxon>malvids</taxon>
        <taxon>Brassicales</taxon>
        <taxon>Brassicaceae</taxon>
        <taxon>Brassiceae</taxon>
        <taxon>Brassica</taxon>
    </lineage>
</organism>
<name>A0A8S9S8P9_BRACR</name>
<feature type="region of interest" description="Disordered" evidence="1">
    <location>
        <begin position="155"/>
        <end position="197"/>
    </location>
</feature>
<comment type="caution">
    <text evidence="2">The sequence shown here is derived from an EMBL/GenBank/DDBJ whole genome shotgun (WGS) entry which is preliminary data.</text>
</comment>
<accession>A0A8S9S8P9</accession>
<reference evidence="2" key="1">
    <citation type="submission" date="2019-12" db="EMBL/GenBank/DDBJ databases">
        <title>Genome sequencing and annotation of Brassica cretica.</title>
        <authorList>
            <person name="Studholme D.J."/>
            <person name="Sarris P."/>
        </authorList>
    </citation>
    <scope>NUCLEOTIDE SEQUENCE</scope>
    <source>
        <strain evidence="2">PFS-109/04</strain>
        <tissue evidence="2">Leaf</tissue>
    </source>
</reference>
<evidence type="ECO:0000313" key="2">
    <source>
        <dbReference type="EMBL" id="KAF3589163.1"/>
    </source>
</evidence>
<evidence type="ECO:0000313" key="3">
    <source>
        <dbReference type="Proteomes" id="UP000712600"/>
    </source>
</evidence>
<dbReference type="EMBL" id="QGKX02000088">
    <property type="protein sequence ID" value="KAF3589163.1"/>
    <property type="molecule type" value="Genomic_DNA"/>
</dbReference>
<proteinExistence type="predicted"/>
<dbReference type="AlphaFoldDB" id="A0A8S9S8P9"/>
<dbReference type="Proteomes" id="UP000712600">
    <property type="component" value="Unassembled WGS sequence"/>
</dbReference>
<evidence type="ECO:0000256" key="1">
    <source>
        <dbReference type="SAM" id="MobiDB-lite"/>
    </source>
</evidence>